<feature type="compositionally biased region" description="Acidic residues" evidence="1">
    <location>
        <begin position="196"/>
        <end position="206"/>
    </location>
</feature>
<dbReference type="Pfam" id="PF04979">
    <property type="entry name" value="IPP-2"/>
    <property type="match status" value="1"/>
</dbReference>
<accession>A0A5E8C5P5</accession>
<gene>
    <name evidence="2" type="ORF">SAPINGB_P005578</name>
</gene>
<protein>
    <recommendedName>
        <fullName evidence="4">Protein GLC8</fullName>
    </recommendedName>
</protein>
<dbReference type="PANTHER" id="PTHR12398">
    <property type="entry name" value="PROTEIN PHOSPHATASE INHIBITOR"/>
    <property type="match status" value="1"/>
</dbReference>
<dbReference type="GeneID" id="43584392"/>
<dbReference type="PANTHER" id="PTHR12398:SF20">
    <property type="entry name" value="PROTEIN PHOSPHATASE 1 REGULATORY INHIBITOR SUBUNIT 2"/>
    <property type="match status" value="1"/>
</dbReference>
<feature type="region of interest" description="Disordered" evidence="1">
    <location>
        <begin position="1"/>
        <end position="36"/>
    </location>
</feature>
<evidence type="ECO:0000256" key="1">
    <source>
        <dbReference type="SAM" id="MobiDB-lite"/>
    </source>
</evidence>
<dbReference type="Proteomes" id="UP000398389">
    <property type="component" value="Unassembled WGS sequence"/>
</dbReference>
<name>A0A5E8C5P5_9ASCO</name>
<evidence type="ECO:0000313" key="3">
    <source>
        <dbReference type="Proteomes" id="UP000398389"/>
    </source>
</evidence>
<evidence type="ECO:0008006" key="4">
    <source>
        <dbReference type="Google" id="ProtNLM"/>
    </source>
</evidence>
<sequence>MTDQTKPRGILRNRTEHPNILPGAETPDNAVIESGDAPKFDRHAVLLNTKANAQIHAVGNAIIKKHQNELAEELTKKGKPVPASLNATTAPTDATAGSAIAGSTENGEDGHLPEHLKWDEVNLYLTEQEKNATMKITEPKTPYQSHAGSTEYYKEDDDDLLDGEEGLILGEPELPVQSDATIENDRIVKDESVVNEPEEEEEEETPEEKHKRFEELRKKHYFMKGAVLHHPNAADEEDKDDDDN</sequence>
<dbReference type="InterPro" id="IPR007062">
    <property type="entry name" value="PPI-2"/>
</dbReference>
<reference evidence="2 3" key="1">
    <citation type="submission" date="2019-09" db="EMBL/GenBank/DDBJ databases">
        <authorList>
            <person name="Brejova B."/>
        </authorList>
    </citation>
    <scope>NUCLEOTIDE SEQUENCE [LARGE SCALE GENOMIC DNA]</scope>
</reference>
<dbReference type="RefSeq" id="XP_031856183.1">
    <property type="nucleotide sequence ID" value="XM_032000292.1"/>
</dbReference>
<keyword evidence="3" id="KW-1185">Reference proteome</keyword>
<dbReference type="GO" id="GO:0004864">
    <property type="term" value="F:protein phosphatase inhibitor activity"/>
    <property type="evidence" value="ECO:0007669"/>
    <property type="project" value="InterPro"/>
</dbReference>
<organism evidence="2 3">
    <name type="scientific">Magnusiomyces paraingens</name>
    <dbReference type="NCBI Taxonomy" id="2606893"/>
    <lineage>
        <taxon>Eukaryota</taxon>
        <taxon>Fungi</taxon>
        <taxon>Dikarya</taxon>
        <taxon>Ascomycota</taxon>
        <taxon>Saccharomycotina</taxon>
        <taxon>Dipodascomycetes</taxon>
        <taxon>Dipodascales</taxon>
        <taxon>Dipodascaceae</taxon>
        <taxon>Magnusiomyces</taxon>
    </lineage>
</organism>
<dbReference type="EMBL" id="CABVLU010000004">
    <property type="protein sequence ID" value="VVT57188.1"/>
    <property type="molecule type" value="Genomic_DNA"/>
</dbReference>
<dbReference type="OrthoDB" id="551302at2759"/>
<dbReference type="GO" id="GO:0009966">
    <property type="term" value="P:regulation of signal transduction"/>
    <property type="evidence" value="ECO:0007669"/>
    <property type="project" value="InterPro"/>
</dbReference>
<evidence type="ECO:0000313" key="2">
    <source>
        <dbReference type="EMBL" id="VVT57188.1"/>
    </source>
</evidence>
<proteinExistence type="predicted"/>
<feature type="region of interest" description="Disordered" evidence="1">
    <location>
        <begin position="81"/>
        <end position="113"/>
    </location>
</feature>
<feature type="region of interest" description="Disordered" evidence="1">
    <location>
        <begin position="187"/>
        <end position="212"/>
    </location>
</feature>
<dbReference type="AlphaFoldDB" id="A0A5E8C5P5"/>